<keyword evidence="3" id="KW-1185">Reference proteome</keyword>
<reference evidence="2 3" key="1">
    <citation type="submission" date="2024-11" db="EMBL/GenBank/DDBJ databases">
        <title>Chromosome-level genome assembly of Eucalyptus globulus Labill. provides insights into its genome evolution.</title>
        <authorList>
            <person name="Li X."/>
        </authorList>
    </citation>
    <scope>NUCLEOTIDE SEQUENCE [LARGE SCALE GENOMIC DNA]</scope>
    <source>
        <strain evidence="2">CL2024</strain>
        <tissue evidence="2">Fresh tender leaves</tissue>
    </source>
</reference>
<feature type="region of interest" description="Disordered" evidence="1">
    <location>
        <begin position="25"/>
        <end position="46"/>
    </location>
</feature>
<evidence type="ECO:0008006" key="4">
    <source>
        <dbReference type="Google" id="ProtNLM"/>
    </source>
</evidence>
<protein>
    <recommendedName>
        <fullName evidence="4">Secreted protein</fullName>
    </recommendedName>
</protein>
<proteinExistence type="predicted"/>
<dbReference type="AlphaFoldDB" id="A0ABD3IMU7"/>
<dbReference type="EMBL" id="JBJKBG010000011">
    <property type="protein sequence ID" value="KAL3715439.1"/>
    <property type="molecule type" value="Genomic_DNA"/>
</dbReference>
<evidence type="ECO:0000256" key="1">
    <source>
        <dbReference type="SAM" id="MobiDB-lite"/>
    </source>
</evidence>
<evidence type="ECO:0000313" key="2">
    <source>
        <dbReference type="EMBL" id="KAL3715439.1"/>
    </source>
</evidence>
<organism evidence="2 3">
    <name type="scientific">Eucalyptus globulus</name>
    <name type="common">Tasmanian blue gum</name>
    <dbReference type="NCBI Taxonomy" id="34317"/>
    <lineage>
        <taxon>Eukaryota</taxon>
        <taxon>Viridiplantae</taxon>
        <taxon>Streptophyta</taxon>
        <taxon>Embryophyta</taxon>
        <taxon>Tracheophyta</taxon>
        <taxon>Spermatophyta</taxon>
        <taxon>Magnoliopsida</taxon>
        <taxon>eudicotyledons</taxon>
        <taxon>Gunneridae</taxon>
        <taxon>Pentapetalae</taxon>
        <taxon>rosids</taxon>
        <taxon>malvids</taxon>
        <taxon>Myrtales</taxon>
        <taxon>Myrtaceae</taxon>
        <taxon>Myrtoideae</taxon>
        <taxon>Eucalypteae</taxon>
        <taxon>Eucalyptus</taxon>
    </lineage>
</organism>
<feature type="compositionally biased region" description="Basic and acidic residues" evidence="1">
    <location>
        <begin position="79"/>
        <end position="91"/>
    </location>
</feature>
<feature type="region of interest" description="Disordered" evidence="1">
    <location>
        <begin position="62"/>
        <end position="91"/>
    </location>
</feature>
<dbReference type="Proteomes" id="UP001634007">
    <property type="component" value="Unassembled WGS sequence"/>
</dbReference>
<gene>
    <name evidence="2" type="ORF">ACJRO7_007213</name>
</gene>
<evidence type="ECO:0000313" key="3">
    <source>
        <dbReference type="Proteomes" id="UP001634007"/>
    </source>
</evidence>
<sequence length="104" mass="10889">MSLCLPFFKGLSFFVSSAPAKFAAGDDATDPPFPRPSGNRDPIPSIPLDGLRSAIAAAAPPPPPLLARPSLETPSRSVAARDELGIRTPTRDAGSRSLFVRSFG</sequence>
<comment type="caution">
    <text evidence="2">The sequence shown here is derived from an EMBL/GenBank/DDBJ whole genome shotgun (WGS) entry which is preliminary data.</text>
</comment>
<name>A0ABD3IMU7_EUCGL</name>
<accession>A0ABD3IMU7</accession>